<dbReference type="InterPro" id="IPR035979">
    <property type="entry name" value="RBD_domain_sf"/>
</dbReference>
<evidence type="ECO:0000256" key="3">
    <source>
        <dbReference type="SAM" id="MobiDB-lite"/>
    </source>
</evidence>
<dbReference type="CDD" id="cd12343">
    <property type="entry name" value="RRM1_2_CoAA_like"/>
    <property type="match status" value="1"/>
</dbReference>
<dbReference type="InterPro" id="IPR050907">
    <property type="entry name" value="SRSF"/>
</dbReference>
<dbReference type="PANTHER" id="PTHR23147">
    <property type="entry name" value="SERINE/ARGININE RICH SPLICING FACTOR"/>
    <property type="match status" value="1"/>
</dbReference>
<organism evidence="5">
    <name type="scientific">Timema genevievae</name>
    <name type="common">Walking stick</name>
    <dbReference type="NCBI Taxonomy" id="629358"/>
    <lineage>
        <taxon>Eukaryota</taxon>
        <taxon>Metazoa</taxon>
        <taxon>Ecdysozoa</taxon>
        <taxon>Arthropoda</taxon>
        <taxon>Hexapoda</taxon>
        <taxon>Insecta</taxon>
        <taxon>Pterygota</taxon>
        <taxon>Neoptera</taxon>
        <taxon>Polyneoptera</taxon>
        <taxon>Phasmatodea</taxon>
        <taxon>Timematodea</taxon>
        <taxon>Timematoidea</taxon>
        <taxon>Timematidae</taxon>
        <taxon>Timema</taxon>
    </lineage>
</organism>
<dbReference type="SUPFAM" id="SSF54928">
    <property type="entry name" value="RNA-binding domain, RBD"/>
    <property type="match status" value="1"/>
</dbReference>
<evidence type="ECO:0000256" key="1">
    <source>
        <dbReference type="ARBA" id="ARBA00022884"/>
    </source>
</evidence>
<dbReference type="InterPro" id="IPR000504">
    <property type="entry name" value="RRM_dom"/>
</dbReference>
<feature type="compositionally biased region" description="Basic and acidic residues" evidence="3">
    <location>
        <begin position="147"/>
        <end position="163"/>
    </location>
</feature>
<dbReference type="SMART" id="SM00360">
    <property type="entry name" value="RRM"/>
    <property type="match status" value="1"/>
</dbReference>
<name>A0A7R9PKF2_TIMGE</name>
<feature type="region of interest" description="Disordered" evidence="3">
    <location>
        <begin position="70"/>
        <end position="163"/>
    </location>
</feature>
<evidence type="ECO:0000256" key="2">
    <source>
        <dbReference type="PROSITE-ProRule" id="PRU00176"/>
    </source>
</evidence>
<dbReference type="Pfam" id="PF00076">
    <property type="entry name" value="RRM_1"/>
    <property type="match status" value="1"/>
</dbReference>
<feature type="domain" description="RRM" evidence="4">
    <location>
        <begin position="3"/>
        <end position="73"/>
    </location>
</feature>
<feature type="compositionally biased region" description="Basic and acidic residues" evidence="3">
    <location>
        <begin position="105"/>
        <end position="114"/>
    </location>
</feature>
<dbReference type="AlphaFoldDB" id="A0A7R9PKF2"/>
<dbReference type="PROSITE" id="PS50102">
    <property type="entry name" value="RRM"/>
    <property type="match status" value="1"/>
</dbReference>
<accession>A0A7R9PKF2</accession>
<dbReference type="GO" id="GO:0003723">
    <property type="term" value="F:RNA binding"/>
    <property type="evidence" value="ECO:0007669"/>
    <property type="project" value="UniProtKB-UniRule"/>
</dbReference>
<proteinExistence type="predicted"/>
<keyword evidence="1 2" id="KW-0694">RNA-binding</keyword>
<protein>
    <recommendedName>
        <fullName evidence="4">RRM domain-containing protein</fullName>
    </recommendedName>
</protein>
<sequence>MKTKIFVGRLPEDAQAADLRRLFEQYGVVTECDILNRYGFVHMKTEEMATRAIQELNNADFMGVQISVEQSTGKRSGRGGGRGGFGPMRGRGGMRGMGRAPPYMRDGRDYDRRPGLPPPPSMRNGYYDSYDRGYDSYYSARGPPPLSRDRGALPSLREPERRSAYPDMIRSPYERRSFSDLGRSPYDRPALPPVGAFERRSDYAGRLGSEMYRRRSPPPPASSYGGGVCVSVAYVGGYKVCPKHHFLTLIGHFSSPKHVSYTPIDRVSSSELENRENPPPVHPTEIRTSISPFSAAELNTTSALANYATEAATLHHHLLIVTCRHLADSKMPSESREVLRREVADRRLCEGDNVQNVRR</sequence>
<gene>
    <name evidence="5" type="ORF">TGEB3V08_LOCUS4267</name>
</gene>
<feature type="compositionally biased region" description="Gly residues" evidence="3">
    <location>
        <begin position="78"/>
        <end position="96"/>
    </location>
</feature>
<dbReference type="Gene3D" id="3.30.70.330">
    <property type="match status" value="1"/>
</dbReference>
<dbReference type="EMBL" id="OE840451">
    <property type="protein sequence ID" value="CAD7590717.1"/>
    <property type="molecule type" value="Genomic_DNA"/>
</dbReference>
<evidence type="ECO:0000259" key="4">
    <source>
        <dbReference type="PROSITE" id="PS50102"/>
    </source>
</evidence>
<evidence type="ECO:0000313" key="5">
    <source>
        <dbReference type="EMBL" id="CAD7590717.1"/>
    </source>
</evidence>
<dbReference type="InterPro" id="IPR012677">
    <property type="entry name" value="Nucleotide-bd_a/b_plait_sf"/>
</dbReference>
<reference evidence="5" key="1">
    <citation type="submission" date="2020-11" db="EMBL/GenBank/DDBJ databases">
        <authorList>
            <person name="Tran Van P."/>
        </authorList>
    </citation>
    <scope>NUCLEOTIDE SEQUENCE</scope>
</reference>